<gene>
    <name evidence="1" type="ORF">KIL84_014022</name>
</gene>
<accession>A0A9D3WWI3</accession>
<comment type="caution">
    <text evidence="1">The sequence shown here is derived from an EMBL/GenBank/DDBJ whole genome shotgun (WGS) entry which is preliminary data.</text>
</comment>
<evidence type="ECO:0000313" key="1">
    <source>
        <dbReference type="EMBL" id="KAH1169432.1"/>
    </source>
</evidence>
<dbReference type="EMBL" id="JAHDVG010000485">
    <property type="protein sequence ID" value="KAH1169432.1"/>
    <property type="molecule type" value="Genomic_DNA"/>
</dbReference>
<name>A0A9D3WWI3_9SAUR</name>
<sequence length="110" mass="12110">MTLITVPQLCCITRIGLMSQRKYLAPRSLCKEESPPESSQWRHKLAGSSVSFLWNLSPKYGFQLSLTPPPTSKTTAVSGYNYAEVGSIISPQLLLEKSKGLGPVQSLKQK</sequence>
<reference evidence="1" key="1">
    <citation type="submission" date="2021-09" db="EMBL/GenBank/DDBJ databases">
        <title>The genome of Mauremys mutica provides insights into the evolution of semi-aquatic lifestyle.</title>
        <authorList>
            <person name="Gong S."/>
            <person name="Gao Y."/>
        </authorList>
    </citation>
    <scope>NUCLEOTIDE SEQUENCE</scope>
    <source>
        <strain evidence="1">MM-2020</strain>
        <tissue evidence="1">Muscle</tissue>
    </source>
</reference>
<protein>
    <submittedName>
        <fullName evidence="1">Uncharacterized protein</fullName>
    </submittedName>
</protein>
<organism evidence="1 2">
    <name type="scientific">Mauremys mutica</name>
    <name type="common">yellowpond turtle</name>
    <dbReference type="NCBI Taxonomy" id="74926"/>
    <lineage>
        <taxon>Eukaryota</taxon>
        <taxon>Metazoa</taxon>
        <taxon>Chordata</taxon>
        <taxon>Craniata</taxon>
        <taxon>Vertebrata</taxon>
        <taxon>Euteleostomi</taxon>
        <taxon>Archelosauria</taxon>
        <taxon>Testudinata</taxon>
        <taxon>Testudines</taxon>
        <taxon>Cryptodira</taxon>
        <taxon>Durocryptodira</taxon>
        <taxon>Testudinoidea</taxon>
        <taxon>Geoemydidae</taxon>
        <taxon>Geoemydinae</taxon>
        <taxon>Mauremys</taxon>
    </lineage>
</organism>
<keyword evidence="2" id="KW-1185">Reference proteome</keyword>
<dbReference type="Proteomes" id="UP000827986">
    <property type="component" value="Unassembled WGS sequence"/>
</dbReference>
<evidence type="ECO:0000313" key="2">
    <source>
        <dbReference type="Proteomes" id="UP000827986"/>
    </source>
</evidence>
<dbReference type="AlphaFoldDB" id="A0A9D3WWI3"/>
<proteinExistence type="predicted"/>